<organism evidence="2 3">
    <name type="scientific">Roseovarius tolerans</name>
    <dbReference type="NCBI Taxonomy" id="74031"/>
    <lineage>
        <taxon>Bacteria</taxon>
        <taxon>Pseudomonadati</taxon>
        <taxon>Pseudomonadota</taxon>
        <taxon>Alphaproteobacteria</taxon>
        <taxon>Rhodobacterales</taxon>
        <taxon>Roseobacteraceae</taxon>
        <taxon>Roseovarius</taxon>
    </lineage>
</organism>
<evidence type="ECO:0000313" key="3">
    <source>
        <dbReference type="Proteomes" id="UP000037046"/>
    </source>
</evidence>
<name>A0A0L6CTE3_9RHOB</name>
<dbReference type="Proteomes" id="UP000037046">
    <property type="component" value="Unassembled WGS sequence"/>
</dbReference>
<dbReference type="PATRIC" id="fig|74031.6.peg.2482"/>
<accession>A0A0L6CTE3</accession>
<keyword evidence="3" id="KW-1185">Reference proteome</keyword>
<evidence type="ECO:0000313" key="2">
    <source>
        <dbReference type="EMBL" id="KNX40976.1"/>
    </source>
</evidence>
<proteinExistence type="predicted"/>
<reference evidence="3" key="1">
    <citation type="submission" date="2015-07" db="EMBL/GenBank/DDBJ databases">
        <title>Draft Genome Sequence of Roseovarius tolerans EL-164, a producer of N-Acylated Alanine Methyl Esters (NAMEs).</title>
        <authorList>
            <person name="Voget S."/>
            <person name="Bruns H."/>
            <person name="Wagner-Doebler I."/>
            <person name="Schulz S."/>
            <person name="Daniel R."/>
        </authorList>
    </citation>
    <scope>NUCLEOTIDE SEQUENCE [LARGE SCALE GENOMIC DNA]</scope>
    <source>
        <strain evidence="3">EL-164</strain>
    </source>
</reference>
<evidence type="ECO:0000256" key="1">
    <source>
        <dbReference type="SAM" id="SignalP"/>
    </source>
</evidence>
<gene>
    <name evidence="2" type="ORF">ROTO_24310</name>
</gene>
<feature type="chain" id="PRO_5005563089" evidence="1">
    <location>
        <begin position="22"/>
        <end position="174"/>
    </location>
</feature>
<feature type="signal peptide" evidence="1">
    <location>
        <begin position="1"/>
        <end position="21"/>
    </location>
</feature>
<sequence>MRLLLQGGILGLCLCAGMAGAGQVSIGFEGPGEGPAPQEMQEDGYRIVTRNAMISTAEKSGDGTDGPTEIEGAMGQRSGIAILRDAPFTFVSLDWQSERGAPEVRVEGYLGDLLVAGDRFVAAPAQPGFTRFEAGALSGQVIDRLILYPQRDGAGMGALDRVILEDAPEMPETS</sequence>
<dbReference type="RefSeq" id="WP_050663305.1">
    <property type="nucleotide sequence ID" value="NZ_CP118494.1"/>
</dbReference>
<protein>
    <submittedName>
        <fullName evidence="2">Uncharacterized protein</fullName>
    </submittedName>
</protein>
<keyword evidence="1" id="KW-0732">Signal</keyword>
<dbReference type="OrthoDB" id="7742065at2"/>
<dbReference type="AlphaFoldDB" id="A0A0L6CTE3"/>
<comment type="caution">
    <text evidence="2">The sequence shown here is derived from an EMBL/GenBank/DDBJ whole genome shotgun (WGS) entry which is preliminary data.</text>
</comment>
<dbReference type="EMBL" id="LGVV01000034">
    <property type="protein sequence ID" value="KNX40976.1"/>
    <property type="molecule type" value="Genomic_DNA"/>
</dbReference>
<dbReference type="STRING" id="74031.SAMN04488077_10643"/>